<dbReference type="Proteomes" id="UP000691718">
    <property type="component" value="Unassembled WGS sequence"/>
</dbReference>
<evidence type="ECO:0000313" key="7">
    <source>
        <dbReference type="EMBL" id="CAG4938438.1"/>
    </source>
</evidence>
<feature type="region of interest" description="Disordered" evidence="4">
    <location>
        <begin position="382"/>
        <end position="450"/>
    </location>
</feature>
<evidence type="ECO:0000313" key="8">
    <source>
        <dbReference type="Proteomes" id="UP000691718"/>
    </source>
</evidence>
<dbReference type="EMBL" id="CAJQZP010000095">
    <property type="protein sequence ID" value="CAG4938438.1"/>
    <property type="molecule type" value="Genomic_DNA"/>
</dbReference>
<feature type="compositionally biased region" description="Acidic residues" evidence="4">
    <location>
        <begin position="115"/>
        <end position="133"/>
    </location>
</feature>
<feature type="signal peptide" evidence="5">
    <location>
        <begin position="1"/>
        <end position="23"/>
    </location>
</feature>
<dbReference type="GO" id="GO:0005518">
    <property type="term" value="F:collagen binding"/>
    <property type="evidence" value="ECO:0007669"/>
    <property type="project" value="TreeGrafter"/>
</dbReference>
<sequence>MRGVLWAAAAAALLALAAPERRADTDFEFDDAPEAHTARSRRPRRYVYDPQNPLCRELVCKKREVCLLRDAFTAQCATKKDVLRRGDTIVAARRERGDDDDVFYEAAAPARAADNEADVDPDGELDNEADHDDELDHSHDRPPERCVGCGGAAAGSGTGAQFVCGSDNRTYSSLCRLALHNCVRRQAKPVRLACRGFCPCRALHSAPHIATHSAATRRFRDRGGGRRSGGAGRGGASDTRVAGSESCELDKMANRLLDWFSVLMEEAGGVAPPLQGFPRDCKPEVRWMFSHLDVAGDGLLSHDDLYALRHDERERCLRPFLASCGRGVVSRGARGGRGARGRGAEAHGLTLAPTCRRATRAASTCRGSAMQRSACAGAWTRTAWSGPPRAPRDSPPAPPLTIKSRRAARAWRARGVREKRGTRARSGPQTTRTSPAAGTTSCASRAETRHSKAVVDGWPKRHPSVAPHRTPLQFIIIVLTYV</sequence>
<keyword evidence="3" id="KW-0325">Glycoprotein</keyword>
<comment type="caution">
    <text evidence="7">The sequence shown here is derived from an EMBL/GenBank/DDBJ whole genome shotgun (WGS) entry which is preliminary data.</text>
</comment>
<dbReference type="InterPro" id="IPR019577">
    <property type="entry name" value="SPARC/Testican_Ca-bd-dom"/>
</dbReference>
<proteinExistence type="predicted"/>
<dbReference type="AlphaFoldDB" id="A0A8S3W3B1"/>
<dbReference type="CDD" id="cd00104">
    <property type="entry name" value="KAZAL_FS"/>
    <property type="match status" value="1"/>
</dbReference>
<feature type="domain" description="Kazal-like" evidence="6">
    <location>
        <begin position="140"/>
        <end position="199"/>
    </location>
</feature>
<dbReference type="Pfam" id="PF10591">
    <property type="entry name" value="SPARC_Ca_bdg"/>
    <property type="match status" value="1"/>
</dbReference>
<evidence type="ECO:0000256" key="4">
    <source>
        <dbReference type="SAM" id="MobiDB-lite"/>
    </source>
</evidence>
<gene>
    <name evidence="7" type="ORF">PAPOLLO_LOCUS1627</name>
</gene>
<evidence type="ECO:0000256" key="3">
    <source>
        <dbReference type="ARBA" id="ARBA00023180"/>
    </source>
</evidence>
<dbReference type="Pfam" id="PF07648">
    <property type="entry name" value="Kazal_2"/>
    <property type="match status" value="1"/>
</dbReference>
<name>A0A8S3W3B1_PARAO</name>
<accession>A0A8S3W3B1</accession>
<dbReference type="GO" id="GO:0005509">
    <property type="term" value="F:calcium ion binding"/>
    <property type="evidence" value="ECO:0007669"/>
    <property type="project" value="InterPro"/>
</dbReference>
<evidence type="ECO:0000256" key="5">
    <source>
        <dbReference type="SAM" id="SignalP"/>
    </source>
</evidence>
<dbReference type="PANTHER" id="PTHR13866">
    <property type="entry name" value="SPARC OSTEONECTIN"/>
    <property type="match status" value="1"/>
</dbReference>
<organism evidence="7 8">
    <name type="scientific">Parnassius apollo</name>
    <name type="common">Apollo butterfly</name>
    <name type="synonym">Papilio apollo</name>
    <dbReference type="NCBI Taxonomy" id="110799"/>
    <lineage>
        <taxon>Eukaryota</taxon>
        <taxon>Metazoa</taxon>
        <taxon>Ecdysozoa</taxon>
        <taxon>Arthropoda</taxon>
        <taxon>Hexapoda</taxon>
        <taxon>Insecta</taxon>
        <taxon>Pterygota</taxon>
        <taxon>Neoptera</taxon>
        <taxon>Endopterygota</taxon>
        <taxon>Lepidoptera</taxon>
        <taxon>Glossata</taxon>
        <taxon>Ditrysia</taxon>
        <taxon>Papilionoidea</taxon>
        <taxon>Papilionidae</taxon>
        <taxon>Parnassiinae</taxon>
        <taxon>Parnassini</taxon>
        <taxon>Parnassius</taxon>
        <taxon>Parnassius</taxon>
    </lineage>
</organism>
<reference evidence="7" key="1">
    <citation type="submission" date="2021-04" db="EMBL/GenBank/DDBJ databases">
        <authorList>
            <person name="Tunstrom K."/>
        </authorList>
    </citation>
    <scope>NUCLEOTIDE SEQUENCE</scope>
</reference>
<dbReference type="PANTHER" id="PTHR13866:SF30">
    <property type="match status" value="1"/>
</dbReference>
<evidence type="ECO:0000256" key="1">
    <source>
        <dbReference type="ARBA" id="ARBA00022729"/>
    </source>
</evidence>
<dbReference type="OrthoDB" id="8875634at2759"/>
<feature type="compositionally biased region" description="Gly residues" evidence="4">
    <location>
        <begin position="226"/>
        <end position="235"/>
    </location>
</feature>
<keyword evidence="2" id="KW-1015">Disulfide bond</keyword>
<protein>
    <submittedName>
        <fullName evidence="7">(apollo) hypothetical protein</fullName>
    </submittedName>
</protein>
<dbReference type="GO" id="GO:0050840">
    <property type="term" value="F:extracellular matrix binding"/>
    <property type="evidence" value="ECO:0007669"/>
    <property type="project" value="TreeGrafter"/>
</dbReference>
<feature type="region of interest" description="Disordered" evidence="4">
    <location>
        <begin position="111"/>
        <end position="141"/>
    </location>
</feature>
<feature type="compositionally biased region" description="Polar residues" evidence="4">
    <location>
        <begin position="427"/>
        <end position="443"/>
    </location>
</feature>
<feature type="compositionally biased region" description="Basic residues" evidence="4">
    <location>
        <begin position="403"/>
        <end position="414"/>
    </location>
</feature>
<evidence type="ECO:0000259" key="6">
    <source>
        <dbReference type="PROSITE" id="PS51465"/>
    </source>
</evidence>
<keyword evidence="1 5" id="KW-0732">Signal</keyword>
<feature type="chain" id="PRO_5035904064" evidence="5">
    <location>
        <begin position="24"/>
        <end position="482"/>
    </location>
</feature>
<dbReference type="InterPro" id="IPR002350">
    <property type="entry name" value="Kazal_dom"/>
</dbReference>
<feature type="region of interest" description="Disordered" evidence="4">
    <location>
        <begin position="214"/>
        <end position="241"/>
    </location>
</feature>
<dbReference type="PROSITE" id="PS51465">
    <property type="entry name" value="KAZAL_2"/>
    <property type="match status" value="1"/>
</dbReference>
<dbReference type="GO" id="GO:0005615">
    <property type="term" value="C:extracellular space"/>
    <property type="evidence" value="ECO:0007669"/>
    <property type="project" value="TreeGrafter"/>
</dbReference>
<evidence type="ECO:0000256" key="2">
    <source>
        <dbReference type="ARBA" id="ARBA00023157"/>
    </source>
</evidence>
<keyword evidence="8" id="KW-1185">Reference proteome</keyword>